<proteinExistence type="predicted"/>
<sequence length="404" mass="46001">MLWVKATIIRVDTCRCLVPQIHGVQVHNIASTQELGKPSAEEDLSISQNTQKKVQEYRPFCTISDFFQNSVVVFSSELHTCPVSWSVMCTLYLYVNGFCSAAYCFSINPRILLYHFLMQAQGVVISWHQGRQAYDKIKYSFALKKYCGEMLKCFPPSKRLSKSAPLIHVMKVCQFLMAIFRRVKYPTITSLITQVKITAKGFSNLEKSKAIISNLTMVPTVGLMENCKIKSAAPFGVFVKISPGRVWSYQSFSSVLQGLCHISELSANWLAKAEDRNHYIVNLDWTQQKVMHMQRTTLPKTGGATMANVKPLKRMRPKRQKPRVFDESNIGNSRFCWQVFPEPVRNSFQMIDISVDDEGKQLTVFLGGDQRQVIHYGKGFTLFIDLLNGPVFCGPRVAVKFRDF</sequence>
<organism evidence="1 2">
    <name type="scientific">Buddleja alternifolia</name>
    <dbReference type="NCBI Taxonomy" id="168488"/>
    <lineage>
        <taxon>Eukaryota</taxon>
        <taxon>Viridiplantae</taxon>
        <taxon>Streptophyta</taxon>
        <taxon>Embryophyta</taxon>
        <taxon>Tracheophyta</taxon>
        <taxon>Spermatophyta</taxon>
        <taxon>Magnoliopsida</taxon>
        <taxon>eudicotyledons</taxon>
        <taxon>Gunneridae</taxon>
        <taxon>Pentapetalae</taxon>
        <taxon>asterids</taxon>
        <taxon>lamiids</taxon>
        <taxon>Lamiales</taxon>
        <taxon>Scrophulariaceae</taxon>
        <taxon>Buddlejeae</taxon>
        <taxon>Buddleja</taxon>
    </lineage>
</organism>
<keyword evidence="2" id="KW-1185">Reference proteome</keyword>
<dbReference type="AlphaFoldDB" id="A0AAV6Y365"/>
<protein>
    <recommendedName>
        <fullName evidence="3">Transposase</fullName>
    </recommendedName>
</protein>
<dbReference type="InterPro" id="IPR012340">
    <property type="entry name" value="NA-bd_OB-fold"/>
</dbReference>
<comment type="caution">
    <text evidence="1">The sequence shown here is derived from an EMBL/GenBank/DDBJ whole genome shotgun (WGS) entry which is preliminary data.</text>
</comment>
<evidence type="ECO:0008006" key="3">
    <source>
        <dbReference type="Google" id="ProtNLM"/>
    </source>
</evidence>
<accession>A0AAV6Y365</accession>
<evidence type="ECO:0000313" key="1">
    <source>
        <dbReference type="EMBL" id="KAG8387316.1"/>
    </source>
</evidence>
<gene>
    <name evidence="1" type="ORF">BUALT_Bualt02G0008600</name>
</gene>
<evidence type="ECO:0000313" key="2">
    <source>
        <dbReference type="Proteomes" id="UP000826271"/>
    </source>
</evidence>
<reference evidence="1" key="1">
    <citation type="submission" date="2019-10" db="EMBL/GenBank/DDBJ databases">
        <authorList>
            <person name="Zhang R."/>
            <person name="Pan Y."/>
            <person name="Wang J."/>
            <person name="Ma R."/>
            <person name="Yu S."/>
        </authorList>
    </citation>
    <scope>NUCLEOTIDE SEQUENCE</scope>
    <source>
        <strain evidence="1">LA-IB0</strain>
        <tissue evidence="1">Leaf</tissue>
    </source>
</reference>
<dbReference type="Proteomes" id="UP000826271">
    <property type="component" value="Unassembled WGS sequence"/>
</dbReference>
<name>A0AAV6Y365_9LAMI</name>
<dbReference type="EMBL" id="WHWC01000002">
    <property type="protein sequence ID" value="KAG8387316.1"/>
    <property type="molecule type" value="Genomic_DNA"/>
</dbReference>
<dbReference type="Gene3D" id="2.40.50.140">
    <property type="entry name" value="Nucleic acid-binding proteins"/>
    <property type="match status" value="1"/>
</dbReference>